<dbReference type="GeneID" id="19280060"/>
<evidence type="ECO:0000313" key="2">
    <source>
        <dbReference type="EMBL" id="ETS73442.1"/>
    </source>
</evidence>
<dbReference type="InterPro" id="IPR029062">
    <property type="entry name" value="Class_I_gatase-like"/>
</dbReference>
<gene>
    <name evidence="2" type="ORF">PFICI_15047</name>
</gene>
<dbReference type="Pfam" id="PF00117">
    <property type="entry name" value="GATase"/>
    <property type="match status" value="1"/>
</dbReference>
<evidence type="ECO:0000259" key="1">
    <source>
        <dbReference type="Pfam" id="PF00117"/>
    </source>
</evidence>
<dbReference type="InterPro" id="IPR017926">
    <property type="entry name" value="GATASE"/>
</dbReference>
<dbReference type="PANTHER" id="PTHR42695:SF5">
    <property type="entry name" value="GLUTAMINE AMIDOTRANSFERASE YLR126C-RELATED"/>
    <property type="match status" value="1"/>
</dbReference>
<dbReference type="RefSeq" id="XP_007841819.1">
    <property type="nucleotide sequence ID" value="XM_007843628.1"/>
</dbReference>
<feature type="domain" description="Glutamine amidotransferase" evidence="1">
    <location>
        <begin position="58"/>
        <end position="199"/>
    </location>
</feature>
<evidence type="ECO:0000313" key="3">
    <source>
        <dbReference type="Proteomes" id="UP000030651"/>
    </source>
</evidence>
<keyword evidence="3" id="KW-1185">Reference proteome</keyword>
<name>W3WJW7_PESFW</name>
<dbReference type="KEGG" id="pfy:PFICI_15047"/>
<dbReference type="OMA" id="EHERPEW"/>
<dbReference type="HOGENOM" id="CLU_054974_0_0_1"/>
<dbReference type="InParanoid" id="W3WJW7"/>
<dbReference type="GO" id="GO:0005829">
    <property type="term" value="C:cytosol"/>
    <property type="evidence" value="ECO:0007669"/>
    <property type="project" value="TreeGrafter"/>
</dbReference>
<protein>
    <recommendedName>
        <fullName evidence="1">Glutamine amidotransferase domain-containing protein</fullName>
    </recommendedName>
</protein>
<dbReference type="InterPro" id="IPR044992">
    <property type="entry name" value="ChyE-like"/>
</dbReference>
<dbReference type="GO" id="GO:0005634">
    <property type="term" value="C:nucleus"/>
    <property type="evidence" value="ECO:0007669"/>
    <property type="project" value="TreeGrafter"/>
</dbReference>
<dbReference type="STRING" id="1229662.W3WJW7"/>
<dbReference type="Gene3D" id="3.40.50.880">
    <property type="match status" value="1"/>
</dbReference>
<dbReference type="eggNOG" id="KOG3179">
    <property type="taxonomic scope" value="Eukaryota"/>
</dbReference>
<sequence length="254" mass="28265">MVSKTPTLKIAIVRNYDTPATWGQLMIDSFSNTIKSIVPGAAIETFFPITNGVFPDIDGFDLIILTGGTVNLTLPEVEPWVENTFDFIRTVSQSSSTKLMGICWGHQAICRALGGTIRFNSQGDCVGVNSLKFTDNGIEFFGKSKSGEQSREFSLHKFHKRQIDKIAPNFIELAEDREVLLSKDDKIISFQGHPEMTREVARGILDADDGAYTGELTQGQVDDLYALFELQNDGLRIFGRVLDWCSEKEPTRST</sequence>
<dbReference type="SUPFAM" id="SSF52317">
    <property type="entry name" value="Class I glutamine amidotransferase-like"/>
    <property type="match status" value="1"/>
</dbReference>
<dbReference type="PANTHER" id="PTHR42695">
    <property type="entry name" value="GLUTAMINE AMIDOTRANSFERASE YLR126C-RELATED"/>
    <property type="match status" value="1"/>
</dbReference>
<dbReference type="OrthoDB" id="92161at2759"/>
<dbReference type="PROSITE" id="PS51273">
    <property type="entry name" value="GATASE_TYPE_1"/>
    <property type="match status" value="1"/>
</dbReference>
<accession>W3WJW7</accession>
<dbReference type="Proteomes" id="UP000030651">
    <property type="component" value="Unassembled WGS sequence"/>
</dbReference>
<reference evidence="3" key="1">
    <citation type="journal article" date="2015" name="BMC Genomics">
        <title>Genomic and transcriptomic analysis of the endophytic fungus Pestalotiopsis fici reveals its lifestyle and high potential for synthesis of natural products.</title>
        <authorList>
            <person name="Wang X."/>
            <person name="Zhang X."/>
            <person name="Liu L."/>
            <person name="Xiang M."/>
            <person name="Wang W."/>
            <person name="Sun X."/>
            <person name="Che Y."/>
            <person name="Guo L."/>
            <person name="Liu G."/>
            <person name="Guo L."/>
            <person name="Wang C."/>
            <person name="Yin W.B."/>
            <person name="Stadler M."/>
            <person name="Zhang X."/>
            <person name="Liu X."/>
        </authorList>
    </citation>
    <scope>NUCLEOTIDE SEQUENCE [LARGE SCALE GENOMIC DNA]</scope>
    <source>
        <strain evidence="3">W106-1 / CGMCC3.15140</strain>
    </source>
</reference>
<dbReference type="AlphaFoldDB" id="W3WJW7"/>
<dbReference type="EMBL" id="KI912122">
    <property type="protein sequence ID" value="ETS73442.1"/>
    <property type="molecule type" value="Genomic_DNA"/>
</dbReference>
<proteinExistence type="predicted"/>
<organism evidence="2 3">
    <name type="scientific">Pestalotiopsis fici (strain W106-1 / CGMCC3.15140)</name>
    <dbReference type="NCBI Taxonomy" id="1229662"/>
    <lineage>
        <taxon>Eukaryota</taxon>
        <taxon>Fungi</taxon>
        <taxon>Dikarya</taxon>
        <taxon>Ascomycota</taxon>
        <taxon>Pezizomycotina</taxon>
        <taxon>Sordariomycetes</taxon>
        <taxon>Xylariomycetidae</taxon>
        <taxon>Amphisphaeriales</taxon>
        <taxon>Sporocadaceae</taxon>
        <taxon>Pestalotiopsis</taxon>
    </lineage>
</organism>